<accession>A0A6J5PIM5</accession>
<dbReference type="EMBL" id="LR797270">
    <property type="protein sequence ID" value="CAB4198071.1"/>
    <property type="molecule type" value="Genomic_DNA"/>
</dbReference>
<gene>
    <name evidence="3" type="ORF">UFOVP1307_47</name>
    <name evidence="1" type="ORF">UFOVP651_76</name>
    <name evidence="2" type="ORF">UFOVP902_155</name>
</gene>
<evidence type="ECO:0000313" key="2">
    <source>
        <dbReference type="EMBL" id="CAB4170967.1"/>
    </source>
</evidence>
<protein>
    <submittedName>
        <fullName evidence="2">Uncharacterized protein</fullName>
    </submittedName>
</protein>
<dbReference type="EMBL" id="LR796625">
    <property type="protein sequence ID" value="CAB4155119.1"/>
    <property type="molecule type" value="Genomic_DNA"/>
</dbReference>
<evidence type="ECO:0000313" key="1">
    <source>
        <dbReference type="EMBL" id="CAB4155119.1"/>
    </source>
</evidence>
<dbReference type="EMBL" id="LR796859">
    <property type="protein sequence ID" value="CAB4170967.1"/>
    <property type="molecule type" value="Genomic_DNA"/>
</dbReference>
<name>A0A6J5PIM5_9CAUD</name>
<proteinExistence type="predicted"/>
<sequence>MTKSINQPWAITEEFRTRYGKTWAELDFQFQDKISQELFASDPMNVLIGELHVAGNRIPMRYKDLIAYAKSIEILSNNLYAERVGKTETFEVSIKGRESMLNKCELGRLSNTLTDTVNTCAKAYELGLYL</sequence>
<organism evidence="2">
    <name type="scientific">uncultured Caudovirales phage</name>
    <dbReference type="NCBI Taxonomy" id="2100421"/>
    <lineage>
        <taxon>Viruses</taxon>
        <taxon>Duplodnaviria</taxon>
        <taxon>Heunggongvirae</taxon>
        <taxon>Uroviricota</taxon>
        <taxon>Caudoviricetes</taxon>
        <taxon>Peduoviridae</taxon>
        <taxon>Maltschvirus</taxon>
        <taxon>Maltschvirus maltsch</taxon>
    </lineage>
</organism>
<evidence type="ECO:0000313" key="3">
    <source>
        <dbReference type="EMBL" id="CAB4198071.1"/>
    </source>
</evidence>
<reference evidence="2" key="1">
    <citation type="submission" date="2020-05" db="EMBL/GenBank/DDBJ databases">
        <authorList>
            <person name="Chiriac C."/>
            <person name="Salcher M."/>
            <person name="Ghai R."/>
            <person name="Kavagutti S V."/>
        </authorList>
    </citation>
    <scope>NUCLEOTIDE SEQUENCE</scope>
</reference>